<dbReference type="PANTHER" id="PTHR43434:SF20">
    <property type="entry name" value="5'-NUCLEOTIDASE"/>
    <property type="match status" value="1"/>
</dbReference>
<sequence length="222" mass="23990">MLTYQAVLLDLDGTLVDSAPGIVSTIAFTLKELGHPVPPMKELLRWVGPPLPESFATRAHVPAGDIPEAISIYRSRYLDVGAYDAKLFDGVGVFLRTLKDSGAAVALATSKPTTPASIMLEHFTLTDYFDVIACAADDESRGRKDQVIEDALAGLRAKGLPTTTSVMVGDRIHDVEGAEVHKIDTIMVRWGYGGPAEWAAAHKSVDTPRQLHQALGLPFRQD</sequence>
<dbReference type="EMBL" id="CAEZTM010000078">
    <property type="protein sequence ID" value="CAB4579524.1"/>
    <property type="molecule type" value="Genomic_DNA"/>
</dbReference>
<dbReference type="AlphaFoldDB" id="A0A6J6EXY1"/>
<dbReference type="InterPro" id="IPR023214">
    <property type="entry name" value="HAD_sf"/>
</dbReference>
<dbReference type="SFLD" id="SFLDS00003">
    <property type="entry name" value="Haloacid_Dehalogenase"/>
    <property type="match status" value="1"/>
</dbReference>
<dbReference type="InterPro" id="IPR036412">
    <property type="entry name" value="HAD-like_sf"/>
</dbReference>
<reference evidence="1" key="1">
    <citation type="submission" date="2020-05" db="EMBL/GenBank/DDBJ databases">
        <authorList>
            <person name="Chiriac C."/>
            <person name="Salcher M."/>
            <person name="Ghai R."/>
            <person name="Kavagutti S V."/>
        </authorList>
    </citation>
    <scope>NUCLEOTIDE SEQUENCE</scope>
</reference>
<dbReference type="InterPro" id="IPR023198">
    <property type="entry name" value="PGP-like_dom2"/>
</dbReference>
<dbReference type="PANTHER" id="PTHR43434">
    <property type="entry name" value="PHOSPHOGLYCOLATE PHOSPHATASE"/>
    <property type="match status" value="1"/>
</dbReference>
<dbReference type="GO" id="GO:0005829">
    <property type="term" value="C:cytosol"/>
    <property type="evidence" value="ECO:0007669"/>
    <property type="project" value="TreeGrafter"/>
</dbReference>
<dbReference type="Pfam" id="PF13419">
    <property type="entry name" value="HAD_2"/>
    <property type="match status" value="1"/>
</dbReference>
<name>A0A6J6EXY1_9ZZZZ</name>
<protein>
    <submittedName>
        <fullName evidence="1">Unannotated protein</fullName>
    </submittedName>
</protein>
<evidence type="ECO:0000313" key="1">
    <source>
        <dbReference type="EMBL" id="CAB4579524.1"/>
    </source>
</evidence>
<organism evidence="1">
    <name type="scientific">freshwater metagenome</name>
    <dbReference type="NCBI Taxonomy" id="449393"/>
    <lineage>
        <taxon>unclassified sequences</taxon>
        <taxon>metagenomes</taxon>
        <taxon>ecological metagenomes</taxon>
    </lineage>
</organism>
<dbReference type="InterPro" id="IPR041492">
    <property type="entry name" value="HAD_2"/>
</dbReference>
<dbReference type="Gene3D" id="1.10.150.240">
    <property type="entry name" value="Putative phosphatase, domain 2"/>
    <property type="match status" value="1"/>
</dbReference>
<dbReference type="SFLD" id="SFLDG01129">
    <property type="entry name" value="C1.5:_HAD__Beta-PGM__Phosphata"/>
    <property type="match status" value="1"/>
</dbReference>
<proteinExistence type="predicted"/>
<dbReference type="GO" id="GO:0004713">
    <property type="term" value="F:protein tyrosine kinase activity"/>
    <property type="evidence" value="ECO:0007669"/>
    <property type="project" value="TreeGrafter"/>
</dbReference>
<dbReference type="SUPFAM" id="SSF56784">
    <property type="entry name" value="HAD-like"/>
    <property type="match status" value="1"/>
</dbReference>
<dbReference type="InterPro" id="IPR050155">
    <property type="entry name" value="HAD-like_hydrolase_sf"/>
</dbReference>
<accession>A0A6J6EXY1</accession>
<gene>
    <name evidence="1" type="ORF">UFOPK1684_01295</name>
</gene>
<dbReference type="Gene3D" id="3.40.50.1000">
    <property type="entry name" value="HAD superfamily/HAD-like"/>
    <property type="match status" value="1"/>
</dbReference>